<accession>A0A1H0C3J8</accession>
<sequence>MADDATLRRLVAGIARGEADRRAELYDLTSPKLYGLIVRIRRDRALAEDVLQDVFLRIWQAAAPIGRKPGRPGPG</sequence>
<dbReference type="AlphaFoldDB" id="A0A1H0C3J8"/>
<keyword evidence="3" id="KW-0804">Transcription</keyword>
<dbReference type="SUPFAM" id="SSF88946">
    <property type="entry name" value="Sigma2 domain of RNA polymerase sigma factors"/>
    <property type="match status" value="1"/>
</dbReference>
<dbReference type="GO" id="GO:0006352">
    <property type="term" value="P:DNA-templated transcription initiation"/>
    <property type="evidence" value="ECO:0007669"/>
    <property type="project" value="InterPro"/>
</dbReference>
<proteinExistence type="predicted"/>
<evidence type="ECO:0000256" key="2">
    <source>
        <dbReference type="ARBA" id="ARBA00023082"/>
    </source>
</evidence>
<organism evidence="5 6">
    <name type="scientific">Methylobacterium phyllostachyos</name>
    <dbReference type="NCBI Taxonomy" id="582672"/>
    <lineage>
        <taxon>Bacteria</taxon>
        <taxon>Pseudomonadati</taxon>
        <taxon>Pseudomonadota</taxon>
        <taxon>Alphaproteobacteria</taxon>
        <taxon>Hyphomicrobiales</taxon>
        <taxon>Methylobacteriaceae</taxon>
        <taxon>Methylobacterium</taxon>
    </lineage>
</organism>
<dbReference type="RefSeq" id="WP_244507607.1">
    <property type="nucleotide sequence ID" value="NZ_FNHS01000009.1"/>
</dbReference>
<keyword evidence="2" id="KW-0731">Sigma factor</keyword>
<dbReference type="EMBL" id="FNHS01000009">
    <property type="protein sequence ID" value="SDN52471.1"/>
    <property type="molecule type" value="Genomic_DNA"/>
</dbReference>
<name>A0A1H0C3J8_9HYPH</name>
<evidence type="ECO:0000313" key="5">
    <source>
        <dbReference type="EMBL" id="SDN52471.1"/>
    </source>
</evidence>
<evidence type="ECO:0000256" key="1">
    <source>
        <dbReference type="ARBA" id="ARBA00023015"/>
    </source>
</evidence>
<dbReference type="InterPro" id="IPR039425">
    <property type="entry name" value="RNA_pol_sigma-70-like"/>
</dbReference>
<protein>
    <submittedName>
        <fullName evidence="5">RNA polymerase sigma-70 factor, ECF subfamily</fullName>
    </submittedName>
</protein>
<dbReference type="InterPro" id="IPR007627">
    <property type="entry name" value="RNA_pol_sigma70_r2"/>
</dbReference>
<dbReference type="PANTHER" id="PTHR43133:SF62">
    <property type="entry name" value="RNA POLYMERASE SIGMA FACTOR SIGZ"/>
    <property type="match status" value="1"/>
</dbReference>
<gene>
    <name evidence="5" type="ORF">SAMN05216360_1099</name>
</gene>
<evidence type="ECO:0000313" key="6">
    <source>
        <dbReference type="Proteomes" id="UP000198704"/>
    </source>
</evidence>
<dbReference type="InterPro" id="IPR013325">
    <property type="entry name" value="RNA_pol_sigma_r2"/>
</dbReference>
<keyword evidence="1" id="KW-0805">Transcription regulation</keyword>
<feature type="domain" description="RNA polymerase sigma-70 region 2" evidence="4">
    <location>
        <begin position="25"/>
        <end position="63"/>
    </location>
</feature>
<keyword evidence="6" id="KW-1185">Reference proteome</keyword>
<evidence type="ECO:0000259" key="4">
    <source>
        <dbReference type="Pfam" id="PF04542"/>
    </source>
</evidence>
<dbReference type="PANTHER" id="PTHR43133">
    <property type="entry name" value="RNA POLYMERASE ECF-TYPE SIGMA FACTO"/>
    <property type="match status" value="1"/>
</dbReference>
<dbReference type="Proteomes" id="UP000198704">
    <property type="component" value="Unassembled WGS sequence"/>
</dbReference>
<evidence type="ECO:0000256" key="3">
    <source>
        <dbReference type="ARBA" id="ARBA00023163"/>
    </source>
</evidence>
<reference evidence="6" key="1">
    <citation type="submission" date="2016-10" db="EMBL/GenBank/DDBJ databases">
        <authorList>
            <person name="Varghese N."/>
            <person name="Submissions S."/>
        </authorList>
    </citation>
    <scope>NUCLEOTIDE SEQUENCE [LARGE SCALE GENOMIC DNA]</scope>
    <source>
        <strain evidence="6">BL47</strain>
    </source>
</reference>
<dbReference type="GO" id="GO:0016987">
    <property type="term" value="F:sigma factor activity"/>
    <property type="evidence" value="ECO:0007669"/>
    <property type="project" value="UniProtKB-KW"/>
</dbReference>
<dbReference type="STRING" id="582672.SAMN05216360_1099"/>
<dbReference type="Pfam" id="PF04542">
    <property type="entry name" value="Sigma70_r2"/>
    <property type="match status" value="1"/>
</dbReference>
<dbReference type="Gene3D" id="1.10.1740.10">
    <property type="match status" value="1"/>
</dbReference>